<sequence length="129" mass="14576">MIKSIEIKFLTPNGLETAIIDIDSRNTILIFTRKNGLTKSYTSYNLYGCLGELRLDFPEFTFLCKGAKINVHPSSMSSQMSNGLVAYELQMGKNGEDIVRIFDYDDCNLTNDIKIQKAFYLAWANSLAN</sequence>
<gene>
    <name evidence="1" type="ORF">SAMN04488483_2154</name>
</gene>
<dbReference type="EMBL" id="FXUY01000001">
    <property type="protein sequence ID" value="SMQ25213.1"/>
    <property type="molecule type" value="Genomic_DNA"/>
</dbReference>
<evidence type="ECO:0000313" key="1">
    <source>
        <dbReference type="EMBL" id="SMQ25213.1"/>
    </source>
</evidence>
<comment type="caution">
    <text evidence="1">The sequence shown here is derived from an EMBL/GenBank/DDBJ whole genome shotgun (WGS) entry which is preliminary data.</text>
</comment>
<reference evidence="1" key="1">
    <citation type="submission" date="2017-05" db="EMBL/GenBank/DDBJ databases">
        <authorList>
            <person name="Varghese N."/>
            <person name="Submissions S."/>
        </authorList>
    </citation>
    <scope>NUCLEOTIDE SEQUENCE</scope>
    <source>
        <strain evidence="1">LMG 28168</strain>
    </source>
</reference>
<dbReference type="Proteomes" id="UP001158048">
    <property type="component" value="Unassembled WGS sequence"/>
</dbReference>
<keyword evidence="2" id="KW-1185">Reference proteome</keyword>
<evidence type="ECO:0000313" key="2">
    <source>
        <dbReference type="Proteomes" id="UP001158048"/>
    </source>
</evidence>
<name>A0ACD2U4I1_9PSED</name>
<organism evidence="1 2">
    <name type="scientific">Pseudomonas helmanticensis</name>
    <dbReference type="NCBI Taxonomy" id="1471381"/>
    <lineage>
        <taxon>Bacteria</taxon>
        <taxon>Pseudomonadati</taxon>
        <taxon>Pseudomonadota</taxon>
        <taxon>Gammaproteobacteria</taxon>
        <taxon>Pseudomonadales</taxon>
        <taxon>Pseudomonadaceae</taxon>
        <taxon>Pseudomonas</taxon>
    </lineage>
</organism>
<accession>A0ACD2U4I1</accession>
<protein>
    <submittedName>
        <fullName evidence="1">Uncharacterized protein</fullName>
    </submittedName>
</protein>
<proteinExistence type="predicted"/>